<dbReference type="GO" id="GO:0016787">
    <property type="term" value="F:hydrolase activity"/>
    <property type="evidence" value="ECO:0007669"/>
    <property type="project" value="UniProtKB-KW"/>
</dbReference>
<keyword evidence="4" id="KW-1185">Reference proteome</keyword>
<evidence type="ECO:0000259" key="2">
    <source>
        <dbReference type="Pfam" id="PF02517"/>
    </source>
</evidence>
<dbReference type="Pfam" id="PF02517">
    <property type="entry name" value="Rce1-like"/>
    <property type="match status" value="1"/>
</dbReference>
<feature type="transmembrane region" description="Helical" evidence="1">
    <location>
        <begin position="212"/>
        <end position="228"/>
    </location>
</feature>
<reference evidence="3 4" key="1">
    <citation type="submission" date="2023-11" db="EMBL/GenBank/DDBJ databases">
        <title>Bacillus jintuensis, isolated from a mudflat on the Beibu Gulf coast.</title>
        <authorList>
            <person name="Li M."/>
        </authorList>
    </citation>
    <scope>NUCLEOTIDE SEQUENCE [LARGE SCALE GENOMIC DNA]</scope>
    <source>
        <strain evidence="3 4">31A1R</strain>
    </source>
</reference>
<dbReference type="EC" id="3.4.-.-" evidence="3"/>
<keyword evidence="1" id="KW-1133">Transmembrane helix</keyword>
<feature type="transmembrane region" description="Helical" evidence="1">
    <location>
        <begin position="156"/>
        <end position="175"/>
    </location>
</feature>
<feature type="transmembrane region" description="Helical" evidence="1">
    <location>
        <begin position="44"/>
        <end position="62"/>
    </location>
</feature>
<protein>
    <submittedName>
        <fullName evidence="3">CPBP family intramembrane glutamic endopeptidase</fullName>
        <ecNumber evidence="3">3.4.-.-</ecNumber>
    </submittedName>
</protein>
<keyword evidence="1" id="KW-0472">Membrane</keyword>
<evidence type="ECO:0000313" key="4">
    <source>
        <dbReference type="Proteomes" id="UP001290455"/>
    </source>
</evidence>
<feature type="transmembrane region" description="Helical" evidence="1">
    <location>
        <begin position="74"/>
        <end position="97"/>
    </location>
</feature>
<organism evidence="3 4">
    <name type="scientific">Robertmurraya mangrovi</name>
    <dbReference type="NCBI Taxonomy" id="3098077"/>
    <lineage>
        <taxon>Bacteria</taxon>
        <taxon>Bacillati</taxon>
        <taxon>Bacillota</taxon>
        <taxon>Bacilli</taxon>
        <taxon>Bacillales</taxon>
        <taxon>Bacillaceae</taxon>
        <taxon>Robertmurraya</taxon>
    </lineage>
</organism>
<proteinExistence type="predicted"/>
<keyword evidence="3" id="KW-0378">Hydrolase</keyword>
<feature type="transmembrane region" description="Helical" evidence="1">
    <location>
        <begin position="187"/>
        <end position="206"/>
    </location>
</feature>
<dbReference type="Proteomes" id="UP001290455">
    <property type="component" value="Unassembled WGS sequence"/>
</dbReference>
<gene>
    <name evidence="3" type="ORF">SM124_13920</name>
</gene>
<keyword evidence="1" id="KW-0812">Transmembrane</keyword>
<accession>A0ABU5J0F0</accession>
<dbReference type="EMBL" id="JAXOFX010000009">
    <property type="protein sequence ID" value="MDZ5472825.1"/>
    <property type="molecule type" value="Genomic_DNA"/>
</dbReference>
<dbReference type="InterPro" id="IPR003675">
    <property type="entry name" value="Rce1/LyrA-like_dom"/>
</dbReference>
<feature type="transmembrane region" description="Helical" evidence="1">
    <location>
        <begin position="6"/>
        <end position="23"/>
    </location>
</feature>
<dbReference type="RefSeq" id="WP_322447127.1">
    <property type="nucleotide sequence ID" value="NZ_JAXOFX010000009.1"/>
</dbReference>
<name>A0ABU5J0F0_9BACI</name>
<evidence type="ECO:0000256" key="1">
    <source>
        <dbReference type="SAM" id="Phobius"/>
    </source>
</evidence>
<sequence length="241" mass="27496">MGTFASLLIIVLVLPGILSMTLNEKKVYQDVIKDGDIPSFWLRLLNHVIIVVPFAILGLFFYEREGFDIQSIQGLNINSVSISLLCALINVAAYYLFFKRRVSLDTFTKAERSRTQLGIWTRIFYGGVVEEVIFRFGLMSFLVWLFNLFITNTILSVWLSNLLASILFALAHLPGVYQMKVSVTKTVLIYTNGMNIIVGLTCGWLYWKEGLAAAVMCHMIFHLVWYVFEKLGKRTVKALEM</sequence>
<feature type="domain" description="CAAX prenyl protease 2/Lysostaphin resistance protein A-like" evidence="2">
    <location>
        <begin position="119"/>
        <end position="223"/>
    </location>
</feature>
<evidence type="ECO:0000313" key="3">
    <source>
        <dbReference type="EMBL" id="MDZ5472825.1"/>
    </source>
</evidence>
<comment type="caution">
    <text evidence="3">The sequence shown here is derived from an EMBL/GenBank/DDBJ whole genome shotgun (WGS) entry which is preliminary data.</text>
</comment>